<gene>
    <name evidence="1" type="ORF">GLYMA_02G118000</name>
</gene>
<dbReference type="EnsemblPlants" id="KRH70918">
    <property type="protein sequence ID" value="KRH70918"/>
    <property type="gene ID" value="GLYMA_02G118000"/>
</dbReference>
<dbReference type="AlphaFoldDB" id="A0A0R0KVY5"/>
<reference evidence="2" key="2">
    <citation type="submission" date="2018-02" db="UniProtKB">
        <authorList>
            <consortium name="EnsemblPlants"/>
        </authorList>
    </citation>
    <scope>IDENTIFICATION</scope>
    <source>
        <strain evidence="2">Williams 82</strain>
    </source>
</reference>
<evidence type="ECO:0000313" key="3">
    <source>
        <dbReference type="Proteomes" id="UP000008827"/>
    </source>
</evidence>
<name>A0A0R0KVY5_SOYBN</name>
<proteinExistence type="predicted"/>
<reference evidence="1 2" key="1">
    <citation type="journal article" date="2010" name="Nature">
        <title>Genome sequence of the palaeopolyploid soybean.</title>
        <authorList>
            <person name="Schmutz J."/>
            <person name="Cannon S.B."/>
            <person name="Schlueter J."/>
            <person name="Ma J."/>
            <person name="Mitros T."/>
            <person name="Nelson W."/>
            <person name="Hyten D.L."/>
            <person name="Song Q."/>
            <person name="Thelen J.J."/>
            <person name="Cheng J."/>
            <person name="Xu D."/>
            <person name="Hellsten U."/>
            <person name="May G.D."/>
            <person name="Yu Y."/>
            <person name="Sakurai T."/>
            <person name="Umezawa T."/>
            <person name="Bhattacharyya M.K."/>
            <person name="Sandhu D."/>
            <person name="Valliyodan B."/>
            <person name="Lindquist E."/>
            <person name="Peto M."/>
            <person name="Grant D."/>
            <person name="Shu S."/>
            <person name="Goodstein D."/>
            <person name="Barry K."/>
            <person name="Futrell-Griggs M."/>
            <person name="Abernathy B."/>
            <person name="Du J."/>
            <person name="Tian Z."/>
            <person name="Zhu L."/>
            <person name="Gill N."/>
            <person name="Joshi T."/>
            <person name="Libault M."/>
            <person name="Sethuraman A."/>
            <person name="Zhang X.-C."/>
            <person name="Shinozaki K."/>
            <person name="Nguyen H.T."/>
            <person name="Wing R.A."/>
            <person name="Cregan P."/>
            <person name="Specht J."/>
            <person name="Grimwood J."/>
            <person name="Rokhsar D."/>
            <person name="Stacey G."/>
            <person name="Shoemaker R.C."/>
            <person name="Jackson S.A."/>
        </authorList>
    </citation>
    <scope>NUCLEOTIDE SEQUENCE</scope>
    <source>
        <strain evidence="2">cv. Williams 82</strain>
        <tissue evidence="1">Callus</tissue>
    </source>
</reference>
<reference evidence="1" key="3">
    <citation type="submission" date="2018-07" db="EMBL/GenBank/DDBJ databases">
        <title>WGS assembly of Glycine max.</title>
        <authorList>
            <person name="Schmutz J."/>
            <person name="Cannon S."/>
            <person name="Schlueter J."/>
            <person name="Ma J."/>
            <person name="Mitros T."/>
            <person name="Nelson W."/>
            <person name="Hyten D."/>
            <person name="Song Q."/>
            <person name="Thelen J."/>
            <person name="Cheng J."/>
            <person name="Xu D."/>
            <person name="Hellsten U."/>
            <person name="May G."/>
            <person name="Yu Y."/>
            <person name="Sakurai T."/>
            <person name="Umezawa T."/>
            <person name="Bhattacharyya M."/>
            <person name="Sandhu D."/>
            <person name="Valliyodan B."/>
            <person name="Lindquist E."/>
            <person name="Peto M."/>
            <person name="Grant D."/>
            <person name="Shu S."/>
            <person name="Goodstein D."/>
            <person name="Barry K."/>
            <person name="Futrell-Griggs M."/>
            <person name="Abernathy B."/>
            <person name="Du J."/>
            <person name="Tian Z."/>
            <person name="Zhu L."/>
            <person name="Gill N."/>
            <person name="Joshi T."/>
            <person name="Libault M."/>
            <person name="Sethuraman A."/>
            <person name="Zhang X."/>
            <person name="Shinozaki K."/>
            <person name="Nguyen H."/>
            <person name="Wing R."/>
            <person name="Cregan P."/>
            <person name="Specht J."/>
            <person name="Grimwood J."/>
            <person name="Rokhsar D."/>
            <person name="Stacey G."/>
            <person name="Shoemaker R."/>
            <person name="Jackson S."/>
        </authorList>
    </citation>
    <scope>NUCLEOTIDE SEQUENCE</scope>
    <source>
        <tissue evidence="1">Callus</tissue>
    </source>
</reference>
<dbReference type="Proteomes" id="UP000008827">
    <property type="component" value="Chromosome 2"/>
</dbReference>
<protein>
    <submittedName>
        <fullName evidence="1 2">Uncharacterized protein</fullName>
    </submittedName>
</protein>
<dbReference type="PANTHER" id="PTHR48475:SF2">
    <property type="entry name" value="RIBONUCLEASE H"/>
    <property type="match status" value="1"/>
</dbReference>
<dbReference type="InParanoid" id="A0A0R0KVY5"/>
<organism evidence="1">
    <name type="scientific">Glycine max</name>
    <name type="common">Soybean</name>
    <name type="synonym">Glycine hispida</name>
    <dbReference type="NCBI Taxonomy" id="3847"/>
    <lineage>
        <taxon>Eukaryota</taxon>
        <taxon>Viridiplantae</taxon>
        <taxon>Streptophyta</taxon>
        <taxon>Embryophyta</taxon>
        <taxon>Tracheophyta</taxon>
        <taxon>Spermatophyta</taxon>
        <taxon>Magnoliopsida</taxon>
        <taxon>eudicotyledons</taxon>
        <taxon>Gunneridae</taxon>
        <taxon>Pentapetalae</taxon>
        <taxon>rosids</taxon>
        <taxon>fabids</taxon>
        <taxon>Fabales</taxon>
        <taxon>Fabaceae</taxon>
        <taxon>Papilionoideae</taxon>
        <taxon>50 kb inversion clade</taxon>
        <taxon>NPAAA clade</taxon>
        <taxon>indigoferoid/millettioid clade</taxon>
        <taxon>Phaseoleae</taxon>
        <taxon>Glycine</taxon>
        <taxon>Glycine subgen. Soja</taxon>
    </lineage>
</organism>
<dbReference type="EMBL" id="CM000835">
    <property type="protein sequence ID" value="KRH70918.1"/>
    <property type="molecule type" value="Genomic_DNA"/>
</dbReference>
<keyword evidence="3" id="KW-1185">Reference proteome</keyword>
<sequence length="86" mass="9955">MISYKNFLIWGVLSPNEDEAQHLKCKANYYAILDDKLFKRGLTTLLLKCLNSQQTDYIMRALHEWICGLHTKGRSLATKAVRAGYY</sequence>
<evidence type="ECO:0000313" key="1">
    <source>
        <dbReference type="EMBL" id="KRH70918.1"/>
    </source>
</evidence>
<dbReference type="Gramene" id="KRH70918">
    <property type="protein sequence ID" value="KRH70918"/>
    <property type="gene ID" value="GLYMA_02G118000"/>
</dbReference>
<accession>A0A0R0KVY5</accession>
<dbReference type="PANTHER" id="PTHR48475">
    <property type="entry name" value="RIBONUCLEASE H"/>
    <property type="match status" value="1"/>
</dbReference>
<evidence type="ECO:0000313" key="2">
    <source>
        <dbReference type="EnsemblPlants" id="KRH70918"/>
    </source>
</evidence>